<reference evidence="8" key="2">
    <citation type="journal article" date="2013" name="Microbes Environ.">
        <title>Commonalities and Differences among Symbiosis Islands of Three Mesorhizobium loti Strains.</title>
        <authorList>
            <person name="Kasai-Maita H."/>
            <person name="Hirakawa H."/>
            <person name="Nakamura Y."/>
            <person name="Kaneko T."/>
            <person name="Miki K."/>
            <person name="Maruya J."/>
            <person name="Okazaki S."/>
            <person name="Tabata S."/>
            <person name="Saeki K."/>
            <person name="Sato S."/>
        </authorList>
    </citation>
    <scope>NUCLEOTIDE SEQUENCE</scope>
    <source>
        <strain evidence="8">NZP2037</strain>
    </source>
</reference>
<dbReference type="CDD" id="cd07185">
    <property type="entry name" value="OmpA_C-like"/>
    <property type="match status" value="1"/>
</dbReference>
<accession>M5B2U7</accession>
<feature type="chain" id="PRO_5004063066" description="OmpA-like domain-containing protein" evidence="6">
    <location>
        <begin position="25"/>
        <end position="755"/>
    </location>
</feature>
<feature type="compositionally biased region" description="Polar residues" evidence="5">
    <location>
        <begin position="317"/>
        <end position="326"/>
    </location>
</feature>
<dbReference type="PRINTS" id="PR01021">
    <property type="entry name" value="OMPADOMAIN"/>
</dbReference>
<evidence type="ECO:0000313" key="8">
    <source>
        <dbReference type="EMBL" id="BAN10186.1"/>
    </source>
</evidence>
<dbReference type="InterPro" id="IPR050330">
    <property type="entry name" value="Bact_OuterMem_StrucFunc"/>
</dbReference>
<evidence type="ECO:0000256" key="2">
    <source>
        <dbReference type="ARBA" id="ARBA00023136"/>
    </source>
</evidence>
<dbReference type="GO" id="GO:0009279">
    <property type="term" value="C:cell outer membrane"/>
    <property type="evidence" value="ECO:0007669"/>
    <property type="project" value="UniProtKB-SubCell"/>
</dbReference>
<evidence type="ECO:0000256" key="5">
    <source>
        <dbReference type="SAM" id="MobiDB-lite"/>
    </source>
</evidence>
<dbReference type="SUPFAM" id="SSF103088">
    <property type="entry name" value="OmpA-like"/>
    <property type="match status" value="1"/>
</dbReference>
<protein>
    <recommendedName>
        <fullName evidence="7">OmpA-like domain-containing protein</fullName>
    </recommendedName>
</protein>
<evidence type="ECO:0000259" key="7">
    <source>
        <dbReference type="PROSITE" id="PS51123"/>
    </source>
</evidence>
<dbReference type="AlphaFoldDB" id="M5B2U7"/>
<dbReference type="EMBL" id="AP012558">
    <property type="protein sequence ID" value="BAN10186.1"/>
    <property type="molecule type" value="Genomic_DNA"/>
</dbReference>
<feature type="compositionally biased region" description="Low complexity" evidence="5">
    <location>
        <begin position="249"/>
        <end position="269"/>
    </location>
</feature>
<feature type="compositionally biased region" description="Low complexity" evidence="5">
    <location>
        <begin position="103"/>
        <end position="119"/>
    </location>
</feature>
<feature type="signal peptide" evidence="6">
    <location>
        <begin position="1"/>
        <end position="24"/>
    </location>
</feature>
<dbReference type="PANTHER" id="PTHR30329">
    <property type="entry name" value="STATOR ELEMENT OF FLAGELLAR MOTOR COMPLEX"/>
    <property type="match status" value="1"/>
</dbReference>
<evidence type="ECO:0000256" key="6">
    <source>
        <dbReference type="SAM" id="SignalP"/>
    </source>
</evidence>
<sequence>MKRQPRILAGTALGLLMASAPLGAFPLQGSAAFDPTQGGGTPLILAQDAPTDEAQPTDQEQPRKKKRDQQAQQAPAEQAAPAAEQPAPPAEEQQPRKKKHEQQQQTEQAPAEQAAPAEEQQPRRKKRDQQQQTEQAPAEQAAPAEEQQPRRKKRDQQQQTEQAPAEQAAPAEEQQPRKKKRDQQQQTEQAPAEQAAPAEEQQPRKKKRDQQQQTEQAPAEQAPAGETQPANDNQPVKPGKKHKQEQQKEAPAAPAVTPEAAPTPKEAPAGQAVTPKVEPAPAGEQPATQGEQPQDKTKKHGRKPAGEQPANGEQPATGEQPQTGKQPATGEQPANGVKPATGEQPANGNTAAPAQGENPVQGEAPADKNAAPILDSQKDAQRKGGGRKHGDQNGQQNGEQQNGGQNAQQGGDQGQKPVVAPVDQGPPPTDDKAAQQEIKPEKLVPVTEEKGKRLDRAPDENIRDRRRPKGVDVLKEIGDRVIIQLGGQTIVQSNEGSRMNRGAKDVYYEDLSQGRTRETVQRDNGVQIVTIRNRYGDVIQRSRITPDGREYVLSYVDERNYQDDGDWRDPGDDLPPMRLNIPRRQYILDSEDVQSDDDYYTFLDQPPVERVQRLYSIDEVKRSARVRDIARRVDLDTLNFEFGSSSISDTEVQKLEGVARAMEKLLKKNPAETFLIEGHTDAVGTPEANLALSDRRAEAVAEALTNAFGIPPENLTTQGYGEQYLKVNTSAPNRENRRVAIRRITSLVAPVASNN</sequence>
<comment type="subcellular location">
    <subcellularLocation>
        <location evidence="1">Cell outer membrane</location>
    </subcellularLocation>
</comment>
<feature type="compositionally biased region" description="Low complexity" evidence="5">
    <location>
        <begin position="211"/>
        <end position="230"/>
    </location>
</feature>
<name>M5B2U7_RHILI</name>
<feature type="domain" description="OmpA-like" evidence="7">
    <location>
        <begin position="627"/>
        <end position="747"/>
    </location>
</feature>
<reference evidence="8" key="1">
    <citation type="submission" date="2012-10" db="EMBL/GenBank/DDBJ databases">
        <authorList>
            <person name="Maita H."/>
            <person name="Sato S."/>
        </authorList>
    </citation>
    <scope>NUCLEOTIDE SEQUENCE</scope>
    <source>
        <strain evidence="8">NZP2037</strain>
    </source>
</reference>
<feature type="compositionally biased region" description="Low complexity" evidence="5">
    <location>
        <begin position="157"/>
        <end position="173"/>
    </location>
</feature>
<keyword evidence="6" id="KW-0732">Signal</keyword>
<feature type="compositionally biased region" description="Low complexity" evidence="5">
    <location>
        <begin position="130"/>
        <end position="146"/>
    </location>
</feature>
<feature type="compositionally biased region" description="Low complexity" evidence="5">
    <location>
        <begin position="184"/>
        <end position="200"/>
    </location>
</feature>
<keyword evidence="3" id="KW-0998">Cell outer membrane</keyword>
<dbReference type="InterPro" id="IPR006665">
    <property type="entry name" value="OmpA-like"/>
</dbReference>
<dbReference type="InterPro" id="IPR006664">
    <property type="entry name" value="OMP_bac"/>
</dbReference>
<proteinExistence type="predicted"/>
<dbReference type="Gene3D" id="3.30.1330.60">
    <property type="entry name" value="OmpA-like domain"/>
    <property type="match status" value="1"/>
</dbReference>
<evidence type="ECO:0000256" key="3">
    <source>
        <dbReference type="ARBA" id="ARBA00023237"/>
    </source>
</evidence>
<feature type="region of interest" description="Disordered" evidence="5">
    <location>
        <begin position="26"/>
        <end position="467"/>
    </location>
</feature>
<keyword evidence="2 4" id="KW-0472">Membrane</keyword>
<feature type="compositionally biased region" description="Low complexity" evidence="5">
    <location>
        <begin position="392"/>
        <end position="410"/>
    </location>
</feature>
<dbReference type="InterPro" id="IPR036737">
    <property type="entry name" value="OmpA-like_sf"/>
</dbReference>
<dbReference type="Pfam" id="PF00691">
    <property type="entry name" value="OmpA"/>
    <property type="match status" value="1"/>
</dbReference>
<feature type="compositionally biased region" description="Low complexity" evidence="5">
    <location>
        <begin position="70"/>
        <end position="85"/>
    </location>
</feature>
<evidence type="ECO:0000256" key="1">
    <source>
        <dbReference type="ARBA" id="ARBA00004442"/>
    </source>
</evidence>
<dbReference type="PROSITE" id="PS51123">
    <property type="entry name" value="OMPA_2"/>
    <property type="match status" value="1"/>
</dbReference>
<evidence type="ECO:0000256" key="4">
    <source>
        <dbReference type="PROSITE-ProRule" id="PRU00473"/>
    </source>
</evidence>
<organism evidence="8">
    <name type="scientific">Rhizobium loti</name>
    <name type="common">Mesorhizobium loti</name>
    <dbReference type="NCBI Taxonomy" id="381"/>
    <lineage>
        <taxon>Bacteria</taxon>
        <taxon>Pseudomonadati</taxon>
        <taxon>Pseudomonadota</taxon>
        <taxon>Alphaproteobacteria</taxon>
        <taxon>Hyphomicrobiales</taxon>
        <taxon>Phyllobacteriaceae</taxon>
        <taxon>Mesorhizobium</taxon>
    </lineage>
</organism>
<dbReference type="PANTHER" id="PTHR30329:SF21">
    <property type="entry name" value="LIPOPROTEIN YIAD-RELATED"/>
    <property type="match status" value="1"/>
</dbReference>
<feature type="compositionally biased region" description="Basic and acidic residues" evidence="5">
    <location>
        <begin position="429"/>
        <end position="467"/>
    </location>
</feature>